<name>A0A0N4W4S1_HAEPC</name>
<evidence type="ECO:0000313" key="4">
    <source>
        <dbReference type="WBParaSite" id="HPLM_0000490801-mRNA-1"/>
    </source>
</evidence>
<reference evidence="2 3" key="2">
    <citation type="submission" date="2018-11" db="EMBL/GenBank/DDBJ databases">
        <authorList>
            <consortium name="Pathogen Informatics"/>
        </authorList>
    </citation>
    <scope>NUCLEOTIDE SEQUENCE [LARGE SCALE GENOMIC DNA]</scope>
    <source>
        <strain evidence="2 3">MHpl1</strain>
    </source>
</reference>
<feature type="signal peptide" evidence="1">
    <location>
        <begin position="1"/>
        <end position="21"/>
    </location>
</feature>
<dbReference type="AlphaFoldDB" id="A0A0N4W4S1"/>
<evidence type="ECO:0000313" key="2">
    <source>
        <dbReference type="EMBL" id="VDO24277.1"/>
    </source>
</evidence>
<sequence length="112" mass="12333">MISKVLLAVLCLIAVLCMVDAQWGYGGFGRGYYGGYGGHYGGYGYRPYFRRSFYGAHSKGSSFQGTDHTSVDRSMEGILVMDTEAATVMVTDFTDNSSVRGFLTDRHAYLLI</sequence>
<dbReference type="EMBL" id="UZAF01016265">
    <property type="protein sequence ID" value="VDO24277.1"/>
    <property type="molecule type" value="Genomic_DNA"/>
</dbReference>
<keyword evidence="3" id="KW-1185">Reference proteome</keyword>
<keyword evidence="1" id="KW-0732">Signal</keyword>
<evidence type="ECO:0000313" key="3">
    <source>
        <dbReference type="Proteomes" id="UP000268014"/>
    </source>
</evidence>
<dbReference type="Proteomes" id="UP000268014">
    <property type="component" value="Unassembled WGS sequence"/>
</dbReference>
<gene>
    <name evidence="2" type="ORF">HPLM_LOCUS4900</name>
</gene>
<proteinExistence type="predicted"/>
<organism evidence="4">
    <name type="scientific">Haemonchus placei</name>
    <name type="common">Barber's pole worm</name>
    <dbReference type="NCBI Taxonomy" id="6290"/>
    <lineage>
        <taxon>Eukaryota</taxon>
        <taxon>Metazoa</taxon>
        <taxon>Ecdysozoa</taxon>
        <taxon>Nematoda</taxon>
        <taxon>Chromadorea</taxon>
        <taxon>Rhabditida</taxon>
        <taxon>Rhabditina</taxon>
        <taxon>Rhabditomorpha</taxon>
        <taxon>Strongyloidea</taxon>
        <taxon>Trichostrongylidae</taxon>
        <taxon>Haemonchus</taxon>
    </lineage>
</organism>
<feature type="chain" id="PRO_5043123398" evidence="1">
    <location>
        <begin position="22"/>
        <end position="112"/>
    </location>
</feature>
<dbReference type="WBParaSite" id="HPLM_0000490801-mRNA-1">
    <property type="protein sequence ID" value="HPLM_0000490801-mRNA-1"/>
    <property type="gene ID" value="HPLM_0000490801"/>
</dbReference>
<accession>A0A0N4W4S1</accession>
<evidence type="ECO:0000256" key="1">
    <source>
        <dbReference type="SAM" id="SignalP"/>
    </source>
</evidence>
<reference evidence="4" key="1">
    <citation type="submission" date="2017-02" db="UniProtKB">
        <authorList>
            <consortium name="WormBaseParasite"/>
        </authorList>
    </citation>
    <scope>IDENTIFICATION</scope>
</reference>
<protein>
    <submittedName>
        <fullName evidence="4">Glycine rich protein</fullName>
    </submittedName>
</protein>